<evidence type="ECO:0008006" key="3">
    <source>
        <dbReference type="Google" id="ProtNLM"/>
    </source>
</evidence>
<name>A0A166K2G5_9AGAM</name>
<dbReference type="STRING" id="436010.A0A166K2G5"/>
<sequence length="99" mass="10835">AWPRLEHLALGPFHGCRWPSKVTVEGLRAFQSCPNLKRVELALDATIATTPDDLSRSGGLCNKSLSTLDALQSTISDPRSLAAALMDMFPNLEQIEAWD</sequence>
<evidence type="ECO:0000313" key="1">
    <source>
        <dbReference type="EMBL" id="KZP21456.1"/>
    </source>
</evidence>
<evidence type="ECO:0000313" key="2">
    <source>
        <dbReference type="Proteomes" id="UP000076532"/>
    </source>
</evidence>
<gene>
    <name evidence="1" type="ORF">FIBSPDRAFT_717136</name>
</gene>
<dbReference type="Proteomes" id="UP000076532">
    <property type="component" value="Unassembled WGS sequence"/>
</dbReference>
<keyword evidence="2" id="KW-1185">Reference proteome</keyword>
<dbReference type="EMBL" id="KV417547">
    <property type="protein sequence ID" value="KZP21456.1"/>
    <property type="molecule type" value="Genomic_DNA"/>
</dbReference>
<reference evidence="1 2" key="1">
    <citation type="journal article" date="2016" name="Mol. Biol. Evol.">
        <title>Comparative Genomics of Early-Diverging Mushroom-Forming Fungi Provides Insights into the Origins of Lignocellulose Decay Capabilities.</title>
        <authorList>
            <person name="Nagy L.G."/>
            <person name="Riley R."/>
            <person name="Tritt A."/>
            <person name="Adam C."/>
            <person name="Daum C."/>
            <person name="Floudas D."/>
            <person name="Sun H."/>
            <person name="Yadav J.S."/>
            <person name="Pangilinan J."/>
            <person name="Larsson K.H."/>
            <person name="Matsuura K."/>
            <person name="Barry K."/>
            <person name="Labutti K."/>
            <person name="Kuo R."/>
            <person name="Ohm R.A."/>
            <person name="Bhattacharya S.S."/>
            <person name="Shirouzu T."/>
            <person name="Yoshinaga Y."/>
            <person name="Martin F.M."/>
            <person name="Grigoriev I.V."/>
            <person name="Hibbett D.S."/>
        </authorList>
    </citation>
    <scope>NUCLEOTIDE SEQUENCE [LARGE SCALE GENOMIC DNA]</scope>
    <source>
        <strain evidence="1 2">CBS 109695</strain>
    </source>
</reference>
<feature type="non-terminal residue" evidence="1">
    <location>
        <position position="99"/>
    </location>
</feature>
<accession>A0A166K2G5</accession>
<feature type="non-terminal residue" evidence="1">
    <location>
        <position position="1"/>
    </location>
</feature>
<proteinExistence type="predicted"/>
<protein>
    <recommendedName>
        <fullName evidence="3">F-box domain-containing protein</fullName>
    </recommendedName>
</protein>
<dbReference type="AlphaFoldDB" id="A0A166K2G5"/>
<dbReference type="OrthoDB" id="3543113at2759"/>
<organism evidence="1 2">
    <name type="scientific">Athelia psychrophila</name>
    <dbReference type="NCBI Taxonomy" id="1759441"/>
    <lineage>
        <taxon>Eukaryota</taxon>
        <taxon>Fungi</taxon>
        <taxon>Dikarya</taxon>
        <taxon>Basidiomycota</taxon>
        <taxon>Agaricomycotina</taxon>
        <taxon>Agaricomycetes</taxon>
        <taxon>Agaricomycetidae</taxon>
        <taxon>Atheliales</taxon>
        <taxon>Atheliaceae</taxon>
        <taxon>Athelia</taxon>
    </lineage>
</organism>